<dbReference type="EMBL" id="CM043019">
    <property type="protein sequence ID" value="KAI4461489.1"/>
    <property type="molecule type" value="Genomic_DNA"/>
</dbReference>
<keyword evidence="2" id="KW-1185">Reference proteome</keyword>
<organism evidence="1 2">
    <name type="scientific">Holotrichia oblita</name>
    <name type="common">Chafer beetle</name>
    <dbReference type="NCBI Taxonomy" id="644536"/>
    <lineage>
        <taxon>Eukaryota</taxon>
        <taxon>Metazoa</taxon>
        <taxon>Ecdysozoa</taxon>
        <taxon>Arthropoda</taxon>
        <taxon>Hexapoda</taxon>
        <taxon>Insecta</taxon>
        <taxon>Pterygota</taxon>
        <taxon>Neoptera</taxon>
        <taxon>Endopterygota</taxon>
        <taxon>Coleoptera</taxon>
        <taxon>Polyphaga</taxon>
        <taxon>Scarabaeiformia</taxon>
        <taxon>Scarabaeidae</taxon>
        <taxon>Melolonthinae</taxon>
        <taxon>Holotrichia</taxon>
    </lineage>
</organism>
<protein>
    <submittedName>
        <fullName evidence="1">Uncharacterized protein</fullName>
    </submittedName>
</protein>
<dbReference type="Proteomes" id="UP001056778">
    <property type="component" value="Chromosome 5"/>
</dbReference>
<name>A0ACB9T3V7_HOLOL</name>
<proteinExistence type="predicted"/>
<reference evidence="1" key="1">
    <citation type="submission" date="2022-04" db="EMBL/GenBank/DDBJ databases">
        <title>Chromosome-scale genome assembly of Holotrichia oblita Faldermann.</title>
        <authorList>
            <person name="Rongchong L."/>
        </authorList>
    </citation>
    <scope>NUCLEOTIDE SEQUENCE</scope>
    <source>
        <strain evidence="1">81SQS9</strain>
    </source>
</reference>
<sequence>MAENILKIIDCSSSEDEQIMELLNSSSSTSDESTCYENRKKPKIEAYVEDVVHRFTEEEFKRNFRMSRSTVLMLISKFGEHNIFLNYFNMHTGGSKRISAEVHILSYIWFACNKVCLRDVAERFNIGISTLHRILESSQLPAICGDRFHILGDSAYSIREYLLTPYRNYGNLNNREENYNKKFSGTRVLIENAFGLLKSRFRQLIRVDFHEVDKLSKFVIACCVLHNLCIDAGDFIEIESMEEEDNAIAIEEPDEVTLRMRRSKT</sequence>
<evidence type="ECO:0000313" key="1">
    <source>
        <dbReference type="EMBL" id="KAI4461489.1"/>
    </source>
</evidence>
<comment type="caution">
    <text evidence="1">The sequence shown here is derived from an EMBL/GenBank/DDBJ whole genome shotgun (WGS) entry which is preliminary data.</text>
</comment>
<evidence type="ECO:0000313" key="2">
    <source>
        <dbReference type="Proteomes" id="UP001056778"/>
    </source>
</evidence>
<gene>
    <name evidence="1" type="ORF">MML48_5g00007125</name>
</gene>
<accession>A0ACB9T3V7</accession>